<protein>
    <submittedName>
        <fullName evidence="1">Uncharacterized protein</fullName>
    </submittedName>
</protein>
<reference evidence="1 2" key="1">
    <citation type="journal article" date="2013" name="BMC Genomics">
        <title>The genome and transcriptome of the pine saprophyte Ophiostoma piceae, and a comparison with the bark beetle-associated pine pathogen Grosmannia clavigera.</title>
        <authorList>
            <person name="Haridas S."/>
            <person name="Wang Y."/>
            <person name="Lim L."/>
            <person name="Massoumi Alamouti S."/>
            <person name="Jackman S."/>
            <person name="Docking R."/>
            <person name="Robertson G."/>
            <person name="Birol I."/>
            <person name="Bohlmann J."/>
            <person name="Breuil C."/>
        </authorList>
    </citation>
    <scope>NUCLEOTIDE SEQUENCE [LARGE SCALE GENOMIC DNA]</scope>
    <source>
        <strain evidence="1 2">UAMH 11346</strain>
    </source>
</reference>
<sequence>MSATPSNLSLTPADDGIRLTRCNTQHRRPMPEEVIDLADNVVNPLHEVLVVAEALHRSHRQCNQELVYWGVVAGGQDERTSHVPNILHAAKHIRAGGFHAGSLGPYARDVPTDPPWVRNAAEHLRACVHEILVYTGNGVLDLVYQLRKRLEVATLGLVSVTA</sequence>
<evidence type="ECO:0000313" key="2">
    <source>
        <dbReference type="Proteomes" id="UP000016923"/>
    </source>
</evidence>
<accession>S3C721</accession>
<dbReference type="AlphaFoldDB" id="S3C721"/>
<proteinExistence type="predicted"/>
<organism evidence="1 2">
    <name type="scientific">Ophiostoma piceae (strain UAMH 11346)</name>
    <name type="common">Sap stain fungus</name>
    <dbReference type="NCBI Taxonomy" id="1262450"/>
    <lineage>
        <taxon>Eukaryota</taxon>
        <taxon>Fungi</taxon>
        <taxon>Dikarya</taxon>
        <taxon>Ascomycota</taxon>
        <taxon>Pezizomycotina</taxon>
        <taxon>Sordariomycetes</taxon>
        <taxon>Sordariomycetidae</taxon>
        <taxon>Ophiostomatales</taxon>
        <taxon>Ophiostomataceae</taxon>
        <taxon>Ophiostoma</taxon>
    </lineage>
</organism>
<evidence type="ECO:0000313" key="1">
    <source>
        <dbReference type="EMBL" id="EPE08602.1"/>
    </source>
</evidence>
<dbReference type="VEuPathDB" id="FungiDB:F503_04189"/>
<name>S3C721_OPHP1</name>
<keyword evidence="2" id="KW-1185">Reference proteome</keyword>
<gene>
    <name evidence="1" type="ORF">F503_04189</name>
</gene>
<dbReference type="Proteomes" id="UP000016923">
    <property type="component" value="Unassembled WGS sequence"/>
</dbReference>
<dbReference type="HOGENOM" id="CLU_1635906_0_0_1"/>
<dbReference type="EMBL" id="KE148148">
    <property type="protein sequence ID" value="EPE08602.1"/>
    <property type="molecule type" value="Genomic_DNA"/>
</dbReference>